<dbReference type="InterPro" id="IPR035914">
    <property type="entry name" value="Sperma_CUB_dom_sf"/>
</dbReference>
<dbReference type="EMBL" id="BTSX01000005">
    <property type="protein sequence ID" value="GMS99050.1"/>
    <property type="molecule type" value="Genomic_DNA"/>
</dbReference>
<dbReference type="PANTHER" id="PTHR22991">
    <property type="entry name" value="PROTEIN CBG13490"/>
    <property type="match status" value="1"/>
</dbReference>
<evidence type="ECO:0000256" key="1">
    <source>
        <dbReference type="ARBA" id="ARBA00023157"/>
    </source>
</evidence>
<name>A0AAV5TWX5_9BILA</name>
<dbReference type="InterPro" id="IPR050976">
    <property type="entry name" value="Snaclec"/>
</dbReference>
<sequence>NIFYFTISYDESVAPEGCSDDAEFFPGDEIHSPTWGSATEPALCDYALMESDKSKKVIVEILFFEFNECCDTLTIYDGLMGTTVLKTITGYLGITSIKVTASTNSIRMEWNAKSGAHVRGWHAKVGSV</sequence>
<accession>A0AAV5TWX5</accession>
<comment type="caution">
    <text evidence="3">The sequence shown here is derived from an EMBL/GenBank/DDBJ whole genome shotgun (WGS) entry which is preliminary data.</text>
</comment>
<organism evidence="3 4">
    <name type="scientific">Pristionchus entomophagus</name>
    <dbReference type="NCBI Taxonomy" id="358040"/>
    <lineage>
        <taxon>Eukaryota</taxon>
        <taxon>Metazoa</taxon>
        <taxon>Ecdysozoa</taxon>
        <taxon>Nematoda</taxon>
        <taxon>Chromadorea</taxon>
        <taxon>Rhabditida</taxon>
        <taxon>Rhabditina</taxon>
        <taxon>Diplogasteromorpha</taxon>
        <taxon>Diplogasteroidea</taxon>
        <taxon>Neodiplogasteridae</taxon>
        <taxon>Pristionchus</taxon>
    </lineage>
</organism>
<keyword evidence="1" id="KW-1015">Disulfide bond</keyword>
<gene>
    <name evidence="3" type="ORF">PENTCL1PPCAC_21225</name>
</gene>
<protein>
    <recommendedName>
        <fullName evidence="2">CUB domain-containing protein</fullName>
    </recommendedName>
</protein>
<keyword evidence="4" id="KW-1185">Reference proteome</keyword>
<dbReference type="Pfam" id="PF00431">
    <property type="entry name" value="CUB"/>
    <property type="match status" value="1"/>
</dbReference>
<dbReference type="SMART" id="SM00042">
    <property type="entry name" value="CUB"/>
    <property type="match status" value="1"/>
</dbReference>
<dbReference type="AlphaFoldDB" id="A0AAV5TWX5"/>
<dbReference type="PANTHER" id="PTHR22991:SF40">
    <property type="entry name" value="PROTEIN CBG13490"/>
    <property type="match status" value="1"/>
</dbReference>
<reference evidence="3" key="1">
    <citation type="submission" date="2023-10" db="EMBL/GenBank/DDBJ databases">
        <title>Genome assembly of Pristionchus species.</title>
        <authorList>
            <person name="Yoshida K."/>
            <person name="Sommer R.J."/>
        </authorList>
    </citation>
    <scope>NUCLEOTIDE SEQUENCE</scope>
    <source>
        <strain evidence="3">RS0144</strain>
    </source>
</reference>
<feature type="domain" description="CUB" evidence="2">
    <location>
        <begin position="18"/>
        <end position="128"/>
    </location>
</feature>
<feature type="non-terminal residue" evidence="3">
    <location>
        <position position="1"/>
    </location>
</feature>
<evidence type="ECO:0000313" key="4">
    <source>
        <dbReference type="Proteomes" id="UP001432027"/>
    </source>
</evidence>
<dbReference type="SUPFAM" id="SSF49854">
    <property type="entry name" value="Spermadhesin, CUB domain"/>
    <property type="match status" value="1"/>
</dbReference>
<evidence type="ECO:0000259" key="2">
    <source>
        <dbReference type="SMART" id="SM00042"/>
    </source>
</evidence>
<proteinExistence type="predicted"/>
<dbReference type="InterPro" id="IPR000859">
    <property type="entry name" value="CUB_dom"/>
</dbReference>
<evidence type="ECO:0000313" key="3">
    <source>
        <dbReference type="EMBL" id="GMS99050.1"/>
    </source>
</evidence>
<dbReference type="Gene3D" id="2.60.120.290">
    <property type="entry name" value="Spermadhesin, CUB domain"/>
    <property type="match status" value="1"/>
</dbReference>
<dbReference type="Proteomes" id="UP001432027">
    <property type="component" value="Unassembled WGS sequence"/>
</dbReference>